<dbReference type="PRINTS" id="PR00047">
    <property type="entry name" value="STROIDFINGER"/>
</dbReference>
<protein>
    <submittedName>
        <fullName evidence="12">Nuclear receptor domain-containing protein</fullName>
    </submittedName>
</protein>
<sequence>MHDETKKKSRIDNELCRVCGDPAAGFHFGVFTCEGCKSFFGRAHQKKLLADCKKKGDCVIDKNSRTKCKLCRLKKCFAVGMSKEASRYGRRSTYFKVHCMKDTLSKCTSPTSADPSSPDHATPSSTVDNNETLASSNKSSPISLTNFQKKYANSSATIHFLAHQISRPTPTYQAPAPVKVRPFPVTLGHGTFYCSYENLSNDHHHQLPLYLGLGSKSNEKYLTSSSMISPFSATLTVTCTLSTPLSYRKYRKSTTEKNRHVYTRRQTC</sequence>
<evidence type="ECO:0000256" key="5">
    <source>
        <dbReference type="ARBA" id="ARBA00023125"/>
    </source>
</evidence>
<evidence type="ECO:0000256" key="1">
    <source>
        <dbReference type="ARBA" id="ARBA00022723"/>
    </source>
</evidence>
<feature type="compositionally biased region" description="Polar residues" evidence="9">
    <location>
        <begin position="122"/>
        <end position="140"/>
    </location>
</feature>
<accession>A0A915L0F5</accession>
<keyword evidence="7" id="KW-0675">Receptor</keyword>
<dbReference type="InterPro" id="IPR013088">
    <property type="entry name" value="Znf_NHR/GATA"/>
</dbReference>
<dbReference type="AlphaFoldDB" id="A0A915L0F5"/>
<evidence type="ECO:0000256" key="9">
    <source>
        <dbReference type="SAM" id="MobiDB-lite"/>
    </source>
</evidence>
<feature type="compositionally biased region" description="Low complexity" evidence="9">
    <location>
        <begin position="108"/>
        <end position="119"/>
    </location>
</feature>
<evidence type="ECO:0000256" key="3">
    <source>
        <dbReference type="ARBA" id="ARBA00022833"/>
    </source>
</evidence>
<dbReference type="SUPFAM" id="SSF57716">
    <property type="entry name" value="Glucocorticoid receptor-like (DNA-binding domain)"/>
    <property type="match status" value="1"/>
</dbReference>
<organism evidence="11 12">
    <name type="scientific">Romanomermis culicivorax</name>
    <name type="common">Nematode worm</name>
    <dbReference type="NCBI Taxonomy" id="13658"/>
    <lineage>
        <taxon>Eukaryota</taxon>
        <taxon>Metazoa</taxon>
        <taxon>Ecdysozoa</taxon>
        <taxon>Nematoda</taxon>
        <taxon>Enoplea</taxon>
        <taxon>Dorylaimia</taxon>
        <taxon>Mermithida</taxon>
        <taxon>Mermithoidea</taxon>
        <taxon>Mermithidae</taxon>
        <taxon>Romanomermis</taxon>
    </lineage>
</organism>
<keyword evidence="1" id="KW-0479">Metal-binding</keyword>
<proteinExistence type="predicted"/>
<keyword evidence="8" id="KW-0539">Nucleus</keyword>
<dbReference type="Proteomes" id="UP000887565">
    <property type="component" value="Unplaced"/>
</dbReference>
<keyword evidence="4" id="KW-0805">Transcription regulation</keyword>
<keyword evidence="11" id="KW-1185">Reference proteome</keyword>
<name>A0A915L0F5_ROMCU</name>
<dbReference type="InterPro" id="IPR001628">
    <property type="entry name" value="Znf_hrmn_rcpt"/>
</dbReference>
<dbReference type="Pfam" id="PF00105">
    <property type="entry name" value="zf-C4"/>
    <property type="match status" value="1"/>
</dbReference>
<evidence type="ECO:0000313" key="11">
    <source>
        <dbReference type="Proteomes" id="UP000887565"/>
    </source>
</evidence>
<evidence type="ECO:0000256" key="7">
    <source>
        <dbReference type="ARBA" id="ARBA00023170"/>
    </source>
</evidence>
<dbReference type="CDD" id="cd06916">
    <property type="entry name" value="NR_DBD_like"/>
    <property type="match status" value="1"/>
</dbReference>
<keyword evidence="2" id="KW-0863">Zinc-finger</keyword>
<dbReference type="Gene3D" id="3.30.50.10">
    <property type="entry name" value="Erythroid Transcription Factor GATA-1, subunit A"/>
    <property type="match status" value="1"/>
</dbReference>
<evidence type="ECO:0000259" key="10">
    <source>
        <dbReference type="PROSITE" id="PS51030"/>
    </source>
</evidence>
<dbReference type="PROSITE" id="PS51030">
    <property type="entry name" value="NUCLEAR_REC_DBD_2"/>
    <property type="match status" value="1"/>
</dbReference>
<keyword evidence="6" id="KW-0804">Transcription</keyword>
<dbReference type="WBParaSite" id="nRc.2.0.1.t43935-RA">
    <property type="protein sequence ID" value="nRc.2.0.1.t43935-RA"/>
    <property type="gene ID" value="nRc.2.0.1.g43935"/>
</dbReference>
<keyword evidence="5" id="KW-0238">DNA-binding</keyword>
<evidence type="ECO:0000256" key="2">
    <source>
        <dbReference type="ARBA" id="ARBA00022771"/>
    </source>
</evidence>
<feature type="domain" description="Nuclear receptor" evidence="10">
    <location>
        <begin position="13"/>
        <end position="88"/>
    </location>
</feature>
<evidence type="ECO:0000313" key="12">
    <source>
        <dbReference type="WBParaSite" id="nRc.2.0.1.t43935-RA"/>
    </source>
</evidence>
<dbReference type="GO" id="GO:0043565">
    <property type="term" value="F:sequence-specific DNA binding"/>
    <property type="evidence" value="ECO:0007669"/>
    <property type="project" value="InterPro"/>
</dbReference>
<dbReference type="GO" id="GO:0003700">
    <property type="term" value="F:DNA-binding transcription factor activity"/>
    <property type="evidence" value="ECO:0007669"/>
    <property type="project" value="InterPro"/>
</dbReference>
<dbReference type="SMART" id="SM00399">
    <property type="entry name" value="ZnF_C4"/>
    <property type="match status" value="1"/>
</dbReference>
<evidence type="ECO:0000256" key="4">
    <source>
        <dbReference type="ARBA" id="ARBA00023015"/>
    </source>
</evidence>
<evidence type="ECO:0000256" key="8">
    <source>
        <dbReference type="ARBA" id="ARBA00023242"/>
    </source>
</evidence>
<feature type="region of interest" description="Disordered" evidence="9">
    <location>
        <begin position="108"/>
        <end position="140"/>
    </location>
</feature>
<dbReference type="PANTHER" id="PTHR48092">
    <property type="entry name" value="KNIRPS-RELATED PROTEIN-RELATED"/>
    <property type="match status" value="1"/>
</dbReference>
<reference evidence="12" key="1">
    <citation type="submission" date="2022-11" db="UniProtKB">
        <authorList>
            <consortium name="WormBaseParasite"/>
        </authorList>
    </citation>
    <scope>IDENTIFICATION</scope>
</reference>
<evidence type="ECO:0000256" key="6">
    <source>
        <dbReference type="ARBA" id="ARBA00023163"/>
    </source>
</evidence>
<dbReference type="GO" id="GO:0008270">
    <property type="term" value="F:zinc ion binding"/>
    <property type="evidence" value="ECO:0007669"/>
    <property type="project" value="UniProtKB-KW"/>
</dbReference>
<keyword evidence="3" id="KW-0862">Zinc</keyword>
<dbReference type="InterPro" id="IPR050200">
    <property type="entry name" value="Nuclear_hormone_rcpt_NR3"/>
</dbReference>
<dbReference type="PROSITE" id="PS00031">
    <property type="entry name" value="NUCLEAR_REC_DBD_1"/>
    <property type="match status" value="1"/>
</dbReference>